<feature type="compositionally biased region" description="Gly residues" evidence="1">
    <location>
        <begin position="222"/>
        <end position="238"/>
    </location>
</feature>
<proteinExistence type="predicted"/>
<reference evidence="3 4" key="1">
    <citation type="submission" date="2019-07" db="EMBL/GenBank/DDBJ databases">
        <title>Venturia inaequalis Genome Resource.</title>
        <authorList>
            <person name="Lichtner F.J."/>
        </authorList>
    </citation>
    <scope>NUCLEOTIDE SEQUENCE [LARGE SCALE GENOMIC DNA]</scope>
    <source>
        <strain evidence="3 4">DMI_063113</strain>
    </source>
</reference>
<feature type="region of interest" description="Disordered" evidence="1">
    <location>
        <begin position="38"/>
        <end position="71"/>
    </location>
</feature>
<comment type="caution">
    <text evidence="3">The sequence shown here is derived from an EMBL/GenBank/DDBJ whole genome shotgun (WGS) entry which is preliminary data.</text>
</comment>
<keyword evidence="2" id="KW-0472">Membrane</keyword>
<feature type="region of interest" description="Disordered" evidence="1">
    <location>
        <begin position="160"/>
        <end position="302"/>
    </location>
</feature>
<evidence type="ECO:0000256" key="2">
    <source>
        <dbReference type="SAM" id="Phobius"/>
    </source>
</evidence>
<protein>
    <submittedName>
        <fullName evidence="3">Uncharacterized protein</fullName>
    </submittedName>
</protein>
<dbReference type="AlphaFoldDB" id="A0A8H3ZB21"/>
<keyword evidence="2" id="KW-1133">Transmembrane helix</keyword>
<organism evidence="3 4">
    <name type="scientific">Venturia inaequalis</name>
    <name type="common">Apple scab fungus</name>
    <dbReference type="NCBI Taxonomy" id="5025"/>
    <lineage>
        <taxon>Eukaryota</taxon>
        <taxon>Fungi</taxon>
        <taxon>Dikarya</taxon>
        <taxon>Ascomycota</taxon>
        <taxon>Pezizomycotina</taxon>
        <taxon>Dothideomycetes</taxon>
        <taxon>Pleosporomycetidae</taxon>
        <taxon>Venturiales</taxon>
        <taxon>Venturiaceae</taxon>
        <taxon>Venturia</taxon>
    </lineage>
</organism>
<keyword evidence="4" id="KW-1185">Reference proteome</keyword>
<gene>
    <name evidence="3" type="ORF">EG327_002365</name>
</gene>
<sequence>MTTFLTLPTPGGQTANTDIDIPAVAAVVGVSQGVLVPRQTEVSDSTTSSSPASSSSSSDSENPQTATTTTTAPILRTIDGVVYFRTSMPALDVIGIPVTTLIQGTPERPIAVWNATQAHGYEISGTVGQWAALGVLSGFGLLFLVLFLFESVGFLRRKIRGSSSSSDDDDEFIDTKKKHGKGNANKMDIPLSDSAIPLTTRTRRSSVNNGTASRGRSPHSSMGGGAGGGMGTGGGIGGRTAEADADKRARRLSTYTSLPLSNLDNAEPYDVPGFEGSGAERRASRYYGDGEGGGQGLPGVGR</sequence>
<feature type="compositionally biased region" description="Polar residues" evidence="1">
    <location>
        <begin position="253"/>
        <end position="264"/>
    </location>
</feature>
<evidence type="ECO:0000256" key="1">
    <source>
        <dbReference type="SAM" id="MobiDB-lite"/>
    </source>
</evidence>
<feature type="transmembrane region" description="Helical" evidence="2">
    <location>
        <begin position="130"/>
        <end position="149"/>
    </location>
</feature>
<feature type="compositionally biased region" description="Low complexity" evidence="1">
    <location>
        <begin position="43"/>
        <end position="71"/>
    </location>
</feature>
<dbReference type="EMBL" id="WNWR01000172">
    <property type="protein sequence ID" value="KAE9989723.1"/>
    <property type="molecule type" value="Genomic_DNA"/>
</dbReference>
<feature type="compositionally biased region" description="Polar residues" evidence="1">
    <location>
        <begin position="197"/>
        <end position="220"/>
    </location>
</feature>
<name>A0A8H3ZB21_VENIN</name>
<feature type="compositionally biased region" description="Gly residues" evidence="1">
    <location>
        <begin position="289"/>
        <end position="302"/>
    </location>
</feature>
<accession>A0A8H3ZB21</accession>
<dbReference type="Proteomes" id="UP000490939">
    <property type="component" value="Unassembled WGS sequence"/>
</dbReference>
<evidence type="ECO:0000313" key="3">
    <source>
        <dbReference type="EMBL" id="KAE9989723.1"/>
    </source>
</evidence>
<keyword evidence="2" id="KW-0812">Transmembrane</keyword>
<evidence type="ECO:0000313" key="4">
    <source>
        <dbReference type="Proteomes" id="UP000490939"/>
    </source>
</evidence>